<gene>
    <name evidence="4" type="ORF">COW24_03620</name>
</gene>
<accession>A0A2M7H3E2</accession>
<evidence type="ECO:0000256" key="1">
    <source>
        <dbReference type="ARBA" id="ARBA00001933"/>
    </source>
</evidence>
<dbReference type="InterPro" id="IPR015424">
    <property type="entry name" value="PyrdxlP-dep_Trfase"/>
</dbReference>
<sequence>MSETSPHFIENKLLEMKKGAGTHSPSIASIRSKIPELEISVDACFLSNPYATDLFMQSMQEDLIDTGKLRDVLEFYPTHNSGLAEVIGPQLGVDSKNIFVANGAIEIIQAVLHRFVRGSVVLSIPTFSSYYEFAPEGVKPVFYELSKENDFALDVSDYVKFVRENGAGAAILINPNNPTGTYLTQVQVGELLEELQDLSVVIIDESFIHFASEGDDTIPSVGKLISKYPNLVVIKSMSKDFGIAGVRAGYGILSSDRVAELLENGYLWNSSGLAEYFFRLYAQEDFQNKYGQVRQRYINEMKKFGEELGAINGIRVYPSQANFYLCEIENGMSADDFFIAMLSRFGVYVRTCTDKIGLEKGAFVRIACRTEVENAKIIEAVKAVVGSSN</sequence>
<dbReference type="GO" id="GO:0030170">
    <property type="term" value="F:pyridoxal phosphate binding"/>
    <property type="evidence" value="ECO:0007669"/>
    <property type="project" value="InterPro"/>
</dbReference>
<reference evidence="4 5" key="1">
    <citation type="submission" date="2017-09" db="EMBL/GenBank/DDBJ databases">
        <title>Depth-based differentiation of microbial function through sediment-hosted aquifers and enrichment of novel symbionts in the deep terrestrial subsurface.</title>
        <authorList>
            <person name="Probst A.J."/>
            <person name="Ladd B."/>
            <person name="Jarett J.K."/>
            <person name="Geller-Mcgrath D.E."/>
            <person name="Sieber C.M."/>
            <person name="Emerson J.B."/>
            <person name="Anantharaman K."/>
            <person name="Thomas B.C."/>
            <person name="Malmstrom R."/>
            <person name="Stieglmeier M."/>
            <person name="Klingl A."/>
            <person name="Woyke T."/>
            <person name="Ryan C.M."/>
            <person name="Banfield J.F."/>
        </authorList>
    </citation>
    <scope>NUCLEOTIDE SEQUENCE [LARGE SCALE GENOMIC DNA]</scope>
    <source>
        <strain evidence="4">CG15_BIG_FIL_POST_REV_8_21_14_020_45_12</strain>
    </source>
</reference>
<keyword evidence="4" id="KW-0032">Aminotransferase</keyword>
<name>A0A2M7H3E2_9BACT</name>
<dbReference type="Gene3D" id="3.40.640.10">
    <property type="entry name" value="Type I PLP-dependent aspartate aminotransferase-like (Major domain)"/>
    <property type="match status" value="1"/>
</dbReference>
<comment type="cofactor">
    <cofactor evidence="1">
        <name>pyridoxal 5'-phosphate</name>
        <dbReference type="ChEBI" id="CHEBI:597326"/>
    </cofactor>
</comment>
<evidence type="ECO:0000313" key="4">
    <source>
        <dbReference type="EMBL" id="PIW36747.1"/>
    </source>
</evidence>
<dbReference type="SUPFAM" id="SSF53383">
    <property type="entry name" value="PLP-dependent transferases"/>
    <property type="match status" value="1"/>
</dbReference>
<keyword evidence="2" id="KW-0663">Pyridoxal phosphate</keyword>
<dbReference type="CDD" id="cd00609">
    <property type="entry name" value="AAT_like"/>
    <property type="match status" value="1"/>
</dbReference>
<protein>
    <submittedName>
        <fullName evidence="4">Aminotransferase</fullName>
    </submittedName>
</protein>
<evidence type="ECO:0000256" key="2">
    <source>
        <dbReference type="ARBA" id="ARBA00022898"/>
    </source>
</evidence>
<dbReference type="Pfam" id="PF00155">
    <property type="entry name" value="Aminotran_1_2"/>
    <property type="match status" value="1"/>
</dbReference>
<dbReference type="InterPro" id="IPR015422">
    <property type="entry name" value="PyrdxlP-dep_Trfase_small"/>
</dbReference>
<dbReference type="EMBL" id="PFGC01000041">
    <property type="protein sequence ID" value="PIW36747.1"/>
    <property type="molecule type" value="Genomic_DNA"/>
</dbReference>
<dbReference type="InterPro" id="IPR004839">
    <property type="entry name" value="Aminotransferase_I/II_large"/>
</dbReference>
<dbReference type="Gene3D" id="3.90.1150.10">
    <property type="entry name" value="Aspartate Aminotransferase, domain 1"/>
    <property type="match status" value="1"/>
</dbReference>
<evidence type="ECO:0000259" key="3">
    <source>
        <dbReference type="Pfam" id="PF00155"/>
    </source>
</evidence>
<dbReference type="InterPro" id="IPR015421">
    <property type="entry name" value="PyrdxlP-dep_Trfase_major"/>
</dbReference>
<comment type="caution">
    <text evidence="4">The sequence shown here is derived from an EMBL/GenBank/DDBJ whole genome shotgun (WGS) entry which is preliminary data.</text>
</comment>
<feature type="domain" description="Aminotransferase class I/classII large" evidence="3">
    <location>
        <begin position="77"/>
        <end position="380"/>
    </location>
</feature>
<dbReference type="PANTHER" id="PTHR42885:SF1">
    <property type="entry name" value="THREONINE-PHOSPHATE DECARBOXYLASE"/>
    <property type="match status" value="1"/>
</dbReference>
<proteinExistence type="predicted"/>
<dbReference type="AlphaFoldDB" id="A0A2M7H3E2"/>
<dbReference type="PANTHER" id="PTHR42885">
    <property type="entry name" value="HISTIDINOL-PHOSPHATE AMINOTRANSFERASE-RELATED"/>
    <property type="match status" value="1"/>
</dbReference>
<dbReference type="Proteomes" id="UP000230292">
    <property type="component" value="Unassembled WGS sequence"/>
</dbReference>
<organism evidence="4 5">
    <name type="scientific">Candidatus Kerfeldbacteria bacterium CG15_BIG_FIL_POST_REV_8_21_14_020_45_12</name>
    <dbReference type="NCBI Taxonomy" id="2014247"/>
    <lineage>
        <taxon>Bacteria</taxon>
        <taxon>Candidatus Kerfeldiibacteriota</taxon>
    </lineage>
</organism>
<keyword evidence="4" id="KW-0808">Transferase</keyword>
<dbReference type="GO" id="GO:0008483">
    <property type="term" value="F:transaminase activity"/>
    <property type="evidence" value="ECO:0007669"/>
    <property type="project" value="UniProtKB-KW"/>
</dbReference>
<evidence type="ECO:0000313" key="5">
    <source>
        <dbReference type="Proteomes" id="UP000230292"/>
    </source>
</evidence>